<dbReference type="Pfam" id="PF00098">
    <property type="entry name" value="zf-CCHC"/>
    <property type="match status" value="1"/>
</dbReference>
<keyword evidence="1" id="KW-0479">Metal-binding</keyword>
<feature type="compositionally biased region" description="Basic residues" evidence="2">
    <location>
        <begin position="56"/>
        <end position="69"/>
    </location>
</feature>
<evidence type="ECO:0000256" key="1">
    <source>
        <dbReference type="PROSITE-ProRule" id="PRU00047"/>
    </source>
</evidence>
<dbReference type="GO" id="GO:0008270">
    <property type="term" value="F:zinc ion binding"/>
    <property type="evidence" value="ECO:0007669"/>
    <property type="project" value="UniProtKB-KW"/>
</dbReference>
<dbReference type="Gene3D" id="4.10.60.10">
    <property type="entry name" value="Zinc finger, CCHC-type"/>
    <property type="match status" value="1"/>
</dbReference>
<sequence length="173" mass="19885">MCGETNPTNQVDHIHRGFEAKAQDFKLTMEYAYTAAYTAGKLDSYRAALIQQQATAKKKHEREKSKRVSRPNTTGGSGYSRFRPSNANTTRRYGYGNKFGAAKSRNQYQNQIADIKNKGVDKKNNFPREKRKEFEKRKEEPAKPNCFNCGKPGHRARNCPDKDKRKKGLLHRK</sequence>
<dbReference type="InterPro" id="IPR036875">
    <property type="entry name" value="Znf_CCHC_sf"/>
</dbReference>
<keyword evidence="5" id="KW-1185">Reference proteome</keyword>
<organism evidence="4 5">
    <name type="scientific">Arthrobotrys musiformis</name>
    <dbReference type="NCBI Taxonomy" id="47236"/>
    <lineage>
        <taxon>Eukaryota</taxon>
        <taxon>Fungi</taxon>
        <taxon>Dikarya</taxon>
        <taxon>Ascomycota</taxon>
        <taxon>Pezizomycotina</taxon>
        <taxon>Orbiliomycetes</taxon>
        <taxon>Orbiliales</taxon>
        <taxon>Orbiliaceae</taxon>
        <taxon>Arthrobotrys</taxon>
    </lineage>
</organism>
<dbReference type="EMBL" id="JAVHJL010000012">
    <property type="protein sequence ID" value="KAK6495795.1"/>
    <property type="molecule type" value="Genomic_DNA"/>
</dbReference>
<feature type="compositionally biased region" description="Basic and acidic residues" evidence="2">
    <location>
        <begin position="115"/>
        <end position="142"/>
    </location>
</feature>
<proteinExistence type="predicted"/>
<dbReference type="InterPro" id="IPR001878">
    <property type="entry name" value="Znf_CCHC"/>
</dbReference>
<name>A0AAV9VRI9_9PEZI</name>
<dbReference type="GO" id="GO:0003676">
    <property type="term" value="F:nucleic acid binding"/>
    <property type="evidence" value="ECO:0007669"/>
    <property type="project" value="InterPro"/>
</dbReference>
<feature type="compositionally biased region" description="Basic residues" evidence="2">
    <location>
        <begin position="164"/>
        <end position="173"/>
    </location>
</feature>
<evidence type="ECO:0000313" key="5">
    <source>
        <dbReference type="Proteomes" id="UP001370758"/>
    </source>
</evidence>
<accession>A0AAV9VRI9</accession>
<feature type="region of interest" description="Disordered" evidence="2">
    <location>
        <begin position="55"/>
        <end position="173"/>
    </location>
</feature>
<dbReference type="Proteomes" id="UP001370758">
    <property type="component" value="Unassembled WGS sequence"/>
</dbReference>
<feature type="domain" description="CCHC-type" evidence="3">
    <location>
        <begin position="146"/>
        <end position="161"/>
    </location>
</feature>
<keyword evidence="1" id="KW-0863">Zinc-finger</keyword>
<dbReference type="SUPFAM" id="SSF57756">
    <property type="entry name" value="Retrovirus zinc finger-like domains"/>
    <property type="match status" value="1"/>
</dbReference>
<reference evidence="4 5" key="1">
    <citation type="submission" date="2023-08" db="EMBL/GenBank/DDBJ databases">
        <authorList>
            <person name="Palmer J.M."/>
        </authorList>
    </citation>
    <scope>NUCLEOTIDE SEQUENCE [LARGE SCALE GENOMIC DNA]</scope>
    <source>
        <strain evidence="4 5">TWF481</strain>
    </source>
</reference>
<evidence type="ECO:0000259" key="3">
    <source>
        <dbReference type="PROSITE" id="PS50158"/>
    </source>
</evidence>
<dbReference type="PROSITE" id="PS50158">
    <property type="entry name" value="ZF_CCHC"/>
    <property type="match status" value="1"/>
</dbReference>
<evidence type="ECO:0000313" key="4">
    <source>
        <dbReference type="EMBL" id="KAK6495795.1"/>
    </source>
</evidence>
<dbReference type="AlphaFoldDB" id="A0AAV9VRI9"/>
<gene>
    <name evidence="4" type="ORF">TWF481_002841</name>
</gene>
<dbReference type="SMART" id="SM00343">
    <property type="entry name" value="ZnF_C2HC"/>
    <property type="match status" value="1"/>
</dbReference>
<comment type="caution">
    <text evidence="4">The sequence shown here is derived from an EMBL/GenBank/DDBJ whole genome shotgun (WGS) entry which is preliminary data.</text>
</comment>
<keyword evidence="1" id="KW-0862">Zinc</keyword>
<evidence type="ECO:0000256" key="2">
    <source>
        <dbReference type="SAM" id="MobiDB-lite"/>
    </source>
</evidence>
<protein>
    <recommendedName>
        <fullName evidence="3">CCHC-type domain-containing protein</fullName>
    </recommendedName>
</protein>